<feature type="domain" description="HTH marR-type" evidence="2">
    <location>
        <begin position="1"/>
        <end position="121"/>
    </location>
</feature>
<sequence length="146" mass="15839">MQVHKIFLRRLSVLELSATEFSVLVLVGANPGVYLRQLGSALDVSPPNLVAVVDRLVQRGVLARLPSAEDRRLQELHLTDAGRHLLARAEAQVEMFETGLEQSLSAAERRCLDSALKKLAAFDPPRADPPGEPSGDPRDDPNQAGA</sequence>
<dbReference type="AlphaFoldDB" id="W8X690"/>
<accession>W8X690</accession>
<dbReference type="STRING" id="1437824.BN940_18106"/>
<dbReference type="SUPFAM" id="SSF46785">
    <property type="entry name" value="Winged helix' DNA-binding domain"/>
    <property type="match status" value="1"/>
</dbReference>
<organism evidence="3 4">
    <name type="scientific">Castellaniella defragrans (strain DSM 12143 / CCUG 39792 / 65Phen)</name>
    <name type="common">Alcaligenes defragrans</name>
    <dbReference type="NCBI Taxonomy" id="1437824"/>
    <lineage>
        <taxon>Bacteria</taxon>
        <taxon>Pseudomonadati</taxon>
        <taxon>Pseudomonadota</taxon>
        <taxon>Betaproteobacteria</taxon>
        <taxon>Burkholderiales</taxon>
        <taxon>Alcaligenaceae</taxon>
        <taxon>Castellaniella</taxon>
    </lineage>
</organism>
<dbReference type="PANTHER" id="PTHR33164:SF57">
    <property type="entry name" value="MARR-FAMILY TRANSCRIPTIONAL REGULATOR"/>
    <property type="match status" value="1"/>
</dbReference>
<dbReference type="Proteomes" id="UP000019805">
    <property type="component" value="Chromosome"/>
</dbReference>
<dbReference type="SMART" id="SM00347">
    <property type="entry name" value="HTH_MARR"/>
    <property type="match status" value="1"/>
</dbReference>
<dbReference type="Pfam" id="PF01047">
    <property type="entry name" value="MarR"/>
    <property type="match status" value="1"/>
</dbReference>
<dbReference type="HOGENOM" id="CLU_083287_4_1_4"/>
<evidence type="ECO:0000313" key="3">
    <source>
        <dbReference type="EMBL" id="CDM26051.1"/>
    </source>
</evidence>
<dbReference type="EMBL" id="HG916765">
    <property type="protein sequence ID" value="CDM26051.1"/>
    <property type="molecule type" value="Genomic_DNA"/>
</dbReference>
<dbReference type="eggNOG" id="COG1846">
    <property type="taxonomic scope" value="Bacteria"/>
</dbReference>
<proteinExistence type="predicted"/>
<evidence type="ECO:0000256" key="1">
    <source>
        <dbReference type="SAM" id="MobiDB-lite"/>
    </source>
</evidence>
<dbReference type="InterPro" id="IPR039422">
    <property type="entry name" value="MarR/SlyA-like"/>
</dbReference>
<dbReference type="GO" id="GO:0006950">
    <property type="term" value="P:response to stress"/>
    <property type="evidence" value="ECO:0007669"/>
    <property type="project" value="TreeGrafter"/>
</dbReference>
<dbReference type="RefSeq" id="WP_242404232.1">
    <property type="nucleotide sequence ID" value="NZ_HG916765.1"/>
</dbReference>
<reference evidence="3 4" key="1">
    <citation type="journal article" date="2014" name="BMC Microbiol.">
        <title>The oxygen-independent metabolism of cyclic monoterpenes in Castellaniella defragrans 65Phen.</title>
        <authorList>
            <person name="Petasch J."/>
            <person name="Disch E.M."/>
            <person name="Markert S."/>
            <person name="Becher D."/>
            <person name="Schweder T."/>
            <person name="Huttel B."/>
            <person name="Reinhardt R."/>
            <person name="Harder J."/>
        </authorList>
    </citation>
    <scope>NUCLEOTIDE SEQUENCE [LARGE SCALE GENOMIC DNA]</scope>
    <source>
        <strain evidence="3">65Phen</strain>
    </source>
</reference>
<dbReference type="InterPro" id="IPR000835">
    <property type="entry name" value="HTH_MarR-typ"/>
</dbReference>
<keyword evidence="4" id="KW-1185">Reference proteome</keyword>
<dbReference type="InterPro" id="IPR036388">
    <property type="entry name" value="WH-like_DNA-bd_sf"/>
</dbReference>
<gene>
    <name evidence="3" type="ORF">BN940_18106</name>
</gene>
<evidence type="ECO:0000313" key="4">
    <source>
        <dbReference type="Proteomes" id="UP000019805"/>
    </source>
</evidence>
<dbReference type="KEGG" id="cdn:BN940_18106"/>
<dbReference type="Gene3D" id="1.10.10.10">
    <property type="entry name" value="Winged helix-like DNA-binding domain superfamily/Winged helix DNA-binding domain"/>
    <property type="match status" value="1"/>
</dbReference>
<evidence type="ECO:0000259" key="2">
    <source>
        <dbReference type="PROSITE" id="PS50995"/>
    </source>
</evidence>
<feature type="compositionally biased region" description="Basic and acidic residues" evidence="1">
    <location>
        <begin position="135"/>
        <end position="146"/>
    </location>
</feature>
<dbReference type="PROSITE" id="PS50995">
    <property type="entry name" value="HTH_MARR_2"/>
    <property type="match status" value="1"/>
</dbReference>
<dbReference type="PRINTS" id="PR00598">
    <property type="entry name" value="HTHMARR"/>
</dbReference>
<dbReference type="PANTHER" id="PTHR33164">
    <property type="entry name" value="TRANSCRIPTIONAL REGULATOR, MARR FAMILY"/>
    <property type="match status" value="1"/>
</dbReference>
<dbReference type="GO" id="GO:0003700">
    <property type="term" value="F:DNA-binding transcription factor activity"/>
    <property type="evidence" value="ECO:0007669"/>
    <property type="project" value="InterPro"/>
</dbReference>
<name>W8X690_CASD6</name>
<feature type="region of interest" description="Disordered" evidence="1">
    <location>
        <begin position="121"/>
        <end position="146"/>
    </location>
</feature>
<dbReference type="InterPro" id="IPR036390">
    <property type="entry name" value="WH_DNA-bd_sf"/>
</dbReference>
<protein>
    <submittedName>
        <fullName evidence="3">Transcriptional regulator, MarR family</fullName>
    </submittedName>
</protein>